<organism evidence="1">
    <name type="scientific">Marseillevirus LCMAC103</name>
    <dbReference type="NCBI Taxonomy" id="2506604"/>
    <lineage>
        <taxon>Viruses</taxon>
        <taxon>Varidnaviria</taxon>
        <taxon>Bamfordvirae</taxon>
        <taxon>Nucleocytoviricota</taxon>
        <taxon>Megaviricetes</taxon>
        <taxon>Pimascovirales</taxon>
        <taxon>Pimascovirales incertae sedis</taxon>
        <taxon>Marseilleviridae</taxon>
    </lineage>
</organism>
<evidence type="ECO:0000313" key="1">
    <source>
        <dbReference type="EMBL" id="QBK86712.1"/>
    </source>
</evidence>
<reference evidence="1" key="1">
    <citation type="journal article" date="2019" name="MBio">
        <title>Virus Genomes from Deep Sea Sediments Expand the Ocean Megavirome and Support Independent Origins of Viral Gigantism.</title>
        <authorList>
            <person name="Backstrom D."/>
            <person name="Yutin N."/>
            <person name="Jorgensen S.L."/>
            <person name="Dharamshi J."/>
            <person name="Homa F."/>
            <person name="Zaremba-Niedwiedzka K."/>
            <person name="Spang A."/>
            <person name="Wolf Y.I."/>
            <person name="Koonin E.V."/>
            <person name="Ettema T.J."/>
        </authorList>
    </citation>
    <scope>NUCLEOTIDE SEQUENCE</scope>
</reference>
<dbReference type="EMBL" id="MK500335">
    <property type="protein sequence ID" value="QBK86712.1"/>
    <property type="molecule type" value="Genomic_DNA"/>
</dbReference>
<accession>A0A481YU74</accession>
<protein>
    <submittedName>
        <fullName evidence="1">Uncharacterized protein</fullName>
    </submittedName>
</protein>
<sequence>MSSFTLSPWLQKLHDMRVTEYSKLKAGNFEFCTTADF</sequence>
<gene>
    <name evidence="1" type="ORF">LCMAC103_00410</name>
</gene>
<name>A0A481YU74_9VIRU</name>
<proteinExistence type="predicted"/>